<dbReference type="GO" id="GO:0016787">
    <property type="term" value="F:hydrolase activity"/>
    <property type="evidence" value="ECO:0007669"/>
    <property type="project" value="UniProtKB-KW"/>
</dbReference>
<dbReference type="CDD" id="cd05830">
    <property type="entry name" value="Sortase_E"/>
    <property type="match status" value="1"/>
</dbReference>
<keyword evidence="4" id="KW-0812">Transmembrane</keyword>
<feature type="region of interest" description="Disordered" evidence="3">
    <location>
        <begin position="51"/>
        <end position="76"/>
    </location>
</feature>
<dbReference type="AlphaFoldDB" id="A0A173LY81"/>
<feature type="active site" description="Acyl-thioester intermediate" evidence="2">
    <location>
        <position position="205"/>
    </location>
</feature>
<dbReference type="EMBL" id="AP017457">
    <property type="protein sequence ID" value="BAU99915.1"/>
    <property type="molecule type" value="Genomic_DNA"/>
</dbReference>
<accession>A0A173LY81</accession>
<organism evidence="5 6">
    <name type="scientific">Aurantimicrobium minutum</name>
    <dbReference type="NCBI Taxonomy" id="708131"/>
    <lineage>
        <taxon>Bacteria</taxon>
        <taxon>Bacillati</taxon>
        <taxon>Actinomycetota</taxon>
        <taxon>Actinomycetes</taxon>
        <taxon>Micrococcales</taxon>
        <taxon>Microbacteriaceae</taxon>
        <taxon>Aurantimicrobium</taxon>
    </lineage>
</organism>
<feature type="transmembrane region" description="Helical" evidence="4">
    <location>
        <begin position="12"/>
        <end position="34"/>
    </location>
</feature>
<dbReference type="InterPro" id="IPR053465">
    <property type="entry name" value="Sortase_Class_E"/>
</dbReference>
<sequence length="243" mass="26161">MFKPANLSRVMGIVGELLITFGVIVLLFLAWQLWINNAVVANQQQAASQELSKEWSTDKDKSASAPANEDFGPAPAFGGVAEGAKFATLYIPRLGPDSTRVVANGIDLSTILDKGYYGHYPDTQWPGQPGNFAVAVHRTGNGSPFADAPQLQPGDKIYVETQEGFYTYAVRNYEYVLPTSVDVLLPVPGSNNPANGENIITITTCNPLLGDAERMIVYGVLESWRPQSAGPPPEMVKSQSGVS</sequence>
<keyword evidence="4" id="KW-1133">Transmembrane helix</keyword>
<protein>
    <submittedName>
        <fullName evidence="5">Membrane protein CrgA</fullName>
    </submittedName>
</protein>
<name>A0A173LY81_9MICO</name>
<dbReference type="InterPro" id="IPR042003">
    <property type="entry name" value="Sortase_E"/>
</dbReference>
<dbReference type="KEGG" id="amin:AUMI_113730"/>
<evidence type="ECO:0000313" key="6">
    <source>
        <dbReference type="Proteomes" id="UP000243847"/>
    </source>
</evidence>
<keyword evidence="4" id="KW-0472">Membrane</keyword>
<evidence type="ECO:0000256" key="2">
    <source>
        <dbReference type="PIRSR" id="PIRSR605754-1"/>
    </source>
</evidence>
<evidence type="ECO:0000313" key="5">
    <source>
        <dbReference type="EMBL" id="BAU99915.1"/>
    </source>
</evidence>
<evidence type="ECO:0000256" key="3">
    <source>
        <dbReference type="SAM" id="MobiDB-lite"/>
    </source>
</evidence>
<gene>
    <name evidence="5" type="ORF">AUMI_113730</name>
</gene>
<feature type="active site" description="Proton donor/acceptor" evidence="2">
    <location>
        <position position="137"/>
    </location>
</feature>
<keyword evidence="1" id="KW-0378">Hydrolase</keyword>
<evidence type="ECO:0000256" key="4">
    <source>
        <dbReference type="SAM" id="Phobius"/>
    </source>
</evidence>
<dbReference type="Proteomes" id="UP000243847">
    <property type="component" value="Chromosome sequence1"/>
</dbReference>
<dbReference type="OrthoDB" id="5242879at2"/>
<dbReference type="GeneID" id="80452563"/>
<proteinExistence type="predicted"/>
<dbReference type="Pfam" id="PF04203">
    <property type="entry name" value="Sortase"/>
    <property type="match status" value="1"/>
</dbReference>
<dbReference type="Gene3D" id="2.40.260.10">
    <property type="entry name" value="Sortase"/>
    <property type="match status" value="1"/>
</dbReference>
<reference evidence="5 6" key="1">
    <citation type="journal article" date="2016" name="Genome Announc.">
        <title>Complete Genome Sequence of Aurantimicrobium minutum Type Strain KNCT, a Planktonic Ultramicrobacterium Isolated from River Water.</title>
        <authorList>
            <person name="Nakai R."/>
            <person name="Fujisawa T."/>
            <person name="Nakamura Y."/>
            <person name="Nishide H."/>
            <person name="Uchiyama I."/>
            <person name="Baba T."/>
            <person name="Toyoda A."/>
            <person name="Fujiyama A."/>
            <person name="Naganuma T."/>
            <person name="Niki H."/>
        </authorList>
    </citation>
    <scope>NUCLEOTIDE SEQUENCE [LARGE SCALE GENOMIC DNA]</scope>
    <source>
        <strain evidence="5 6">KNC</strain>
    </source>
</reference>
<dbReference type="RefSeq" id="WP_096382879.1">
    <property type="nucleotide sequence ID" value="NZ_AP017457.1"/>
</dbReference>
<dbReference type="InterPro" id="IPR005754">
    <property type="entry name" value="Sortase"/>
</dbReference>
<evidence type="ECO:0000256" key="1">
    <source>
        <dbReference type="ARBA" id="ARBA00022801"/>
    </source>
</evidence>
<dbReference type="NCBIfam" id="NF033747">
    <property type="entry name" value="class_E_sortase"/>
    <property type="match status" value="1"/>
</dbReference>
<dbReference type="InterPro" id="IPR023365">
    <property type="entry name" value="Sortase_dom-sf"/>
</dbReference>
<dbReference type="SUPFAM" id="SSF63817">
    <property type="entry name" value="Sortase"/>
    <property type="match status" value="1"/>
</dbReference>
<feature type="compositionally biased region" description="Basic and acidic residues" evidence="3">
    <location>
        <begin position="51"/>
        <end position="62"/>
    </location>
</feature>
<dbReference type="NCBIfam" id="TIGR01076">
    <property type="entry name" value="sortase_fam"/>
    <property type="match status" value="1"/>
</dbReference>